<organism evidence="3 4">
    <name type="scientific">Cyprinus carpio</name>
    <name type="common">Common carp</name>
    <dbReference type="NCBI Taxonomy" id="7962"/>
    <lineage>
        <taxon>Eukaryota</taxon>
        <taxon>Metazoa</taxon>
        <taxon>Chordata</taxon>
        <taxon>Craniata</taxon>
        <taxon>Vertebrata</taxon>
        <taxon>Euteleostomi</taxon>
        <taxon>Actinopterygii</taxon>
        <taxon>Neopterygii</taxon>
        <taxon>Teleostei</taxon>
        <taxon>Ostariophysi</taxon>
        <taxon>Cypriniformes</taxon>
        <taxon>Cyprinidae</taxon>
        <taxon>Cyprininae</taxon>
        <taxon>Cyprinus</taxon>
    </lineage>
</organism>
<dbReference type="PANTHER" id="PTHR20923">
    <property type="entry name" value="BAT4 PROTEIN-RELATED"/>
    <property type="match status" value="1"/>
</dbReference>
<dbReference type="Proteomes" id="UP000694701">
    <property type="component" value="Unplaced"/>
</dbReference>
<reference evidence="3" key="1">
    <citation type="submission" date="2025-08" db="UniProtKB">
        <authorList>
            <consortium name="Ensembl"/>
        </authorList>
    </citation>
    <scope>IDENTIFICATION</scope>
</reference>
<dbReference type="Pfam" id="PF01585">
    <property type="entry name" value="G-patch"/>
    <property type="match status" value="1"/>
</dbReference>
<accession>A0A8C2C7P0</accession>
<dbReference type="InterPro" id="IPR000467">
    <property type="entry name" value="G_patch_dom"/>
</dbReference>
<proteinExistence type="predicted"/>
<dbReference type="InterPro" id="IPR002110">
    <property type="entry name" value="Ankyrin_rpt"/>
</dbReference>
<dbReference type="SMART" id="SM00443">
    <property type="entry name" value="G_patch"/>
    <property type="match status" value="1"/>
</dbReference>
<dbReference type="InterPro" id="IPR039146">
    <property type="entry name" value="GPANK1"/>
</dbReference>
<dbReference type="AlphaFoldDB" id="A0A8C2C7P0"/>
<dbReference type="PROSITE" id="PS50174">
    <property type="entry name" value="G_PATCH"/>
    <property type="match status" value="1"/>
</dbReference>
<feature type="domain" description="G-patch" evidence="2">
    <location>
        <begin position="233"/>
        <end position="279"/>
    </location>
</feature>
<feature type="compositionally biased region" description="Basic residues" evidence="1">
    <location>
        <begin position="58"/>
        <end position="72"/>
    </location>
</feature>
<dbReference type="GO" id="GO:0003676">
    <property type="term" value="F:nucleic acid binding"/>
    <property type="evidence" value="ECO:0007669"/>
    <property type="project" value="InterPro"/>
</dbReference>
<dbReference type="Ensembl" id="ENSCCRT00020009095.1">
    <property type="protein sequence ID" value="ENSCCRP00020008119.1"/>
    <property type="gene ID" value="ENSCCRG00020004343.1"/>
</dbReference>
<evidence type="ECO:0000313" key="3">
    <source>
        <dbReference type="Ensembl" id="ENSCCRP00020008119.1"/>
    </source>
</evidence>
<name>A0A8C2C7P0_CYPCA</name>
<dbReference type="SMART" id="SM00248">
    <property type="entry name" value="ANK"/>
    <property type="match status" value="3"/>
</dbReference>
<sequence length="381" mass="43676">MNNPVYFTRAKEEEKRWIERKREDRQTITGQEARDFYQNLLRETDGGKPREGEAAAARRARRGAGAKRRRREAARAEAVSSSERDGHRLLRCAQEGDTQALKELLRRGCDVNFRDDFFWTAVMCASKEGQTEAVRLLLRHGAAWVGVVDRQGRDARDLALQAGHQDVVRELEQFVISDTPNTPTANHAESAASQWCDVCAVRYTDSTETHSRSTLHQFSKLRPPATPQYCLPSSSTSYKMMLRLGWNPSSGLGPAHSGRTNPVSTILKRDQAGLGYGETPQPKVTHFQPRDPQAVQHIHKEKRLRQEKGATLSAKELKRKEERDQRWERDYRTSFNFDIEKIIFKVVQMKFLAMHITNQKLSFDIFTVGNLQNIFMNMIFT</sequence>
<feature type="compositionally biased region" description="Basic and acidic residues" evidence="1">
    <location>
        <begin position="42"/>
        <end position="53"/>
    </location>
</feature>
<evidence type="ECO:0000256" key="1">
    <source>
        <dbReference type="SAM" id="MobiDB-lite"/>
    </source>
</evidence>
<dbReference type="Gene3D" id="1.25.40.20">
    <property type="entry name" value="Ankyrin repeat-containing domain"/>
    <property type="match status" value="1"/>
</dbReference>
<evidence type="ECO:0000313" key="4">
    <source>
        <dbReference type="Proteomes" id="UP000694701"/>
    </source>
</evidence>
<dbReference type="InterPro" id="IPR036770">
    <property type="entry name" value="Ankyrin_rpt-contain_sf"/>
</dbReference>
<protein>
    <submittedName>
        <fullName evidence="3">G patch domain and ankyrin repeats 1</fullName>
    </submittedName>
</protein>
<dbReference type="PANTHER" id="PTHR20923:SF1">
    <property type="entry name" value="G PATCH DOMAIN AND ANKYRIN REPEAT-CONTAINING PROTEIN 1"/>
    <property type="match status" value="1"/>
</dbReference>
<feature type="region of interest" description="Disordered" evidence="1">
    <location>
        <begin position="41"/>
        <end position="80"/>
    </location>
</feature>
<dbReference type="Pfam" id="PF12796">
    <property type="entry name" value="Ank_2"/>
    <property type="match status" value="1"/>
</dbReference>
<evidence type="ECO:0000259" key="2">
    <source>
        <dbReference type="PROSITE" id="PS50174"/>
    </source>
</evidence>
<dbReference type="SUPFAM" id="SSF48403">
    <property type="entry name" value="Ankyrin repeat"/>
    <property type="match status" value="1"/>
</dbReference>